<dbReference type="OrthoDB" id="5800376at2"/>
<dbReference type="GO" id="GO:0000932">
    <property type="term" value="C:P-body"/>
    <property type="evidence" value="ECO:0007669"/>
    <property type="project" value="TreeGrafter"/>
</dbReference>
<dbReference type="InterPro" id="IPR040596">
    <property type="entry name" value="RNase_II_C_S1"/>
</dbReference>
<evidence type="ECO:0000313" key="3">
    <source>
        <dbReference type="EMBL" id="PSM41371.1"/>
    </source>
</evidence>
<dbReference type="GO" id="GO:0006402">
    <property type="term" value="P:mRNA catabolic process"/>
    <property type="evidence" value="ECO:0007669"/>
    <property type="project" value="TreeGrafter"/>
</dbReference>
<reference evidence="3 4" key="1">
    <citation type="submission" date="2018-03" db="EMBL/GenBank/DDBJ databases">
        <title>Streptomyces dioscori sp. nov., a novel endophytic actinobacterium isolated from bulbil of Dioscorea bulbifera L.</title>
        <authorList>
            <person name="Zhikuan W."/>
        </authorList>
    </citation>
    <scope>NUCLEOTIDE SEQUENCE [LARGE SCALE GENOMIC DNA]</scope>
    <source>
        <strain evidence="3 4">A217</strain>
    </source>
</reference>
<dbReference type="RefSeq" id="WP_107018413.1">
    <property type="nucleotide sequence ID" value="NZ_KZ679045.1"/>
</dbReference>
<dbReference type="InterPro" id="IPR001900">
    <property type="entry name" value="RNase_II/R"/>
</dbReference>
<protein>
    <submittedName>
        <fullName evidence="3">Ribonuclease II</fullName>
    </submittedName>
</protein>
<dbReference type="EMBL" id="PYBJ01000014">
    <property type="protein sequence ID" value="PSM41371.1"/>
    <property type="molecule type" value="Genomic_DNA"/>
</dbReference>
<dbReference type="InterPro" id="IPR050180">
    <property type="entry name" value="RNR_Ribonuclease"/>
</dbReference>
<dbReference type="InterPro" id="IPR012340">
    <property type="entry name" value="NA-bd_OB-fold"/>
</dbReference>
<dbReference type="AlphaFoldDB" id="A0A2P8Q548"/>
<dbReference type="PANTHER" id="PTHR23355:SF42">
    <property type="entry name" value="RIBONUCLEASE II, CHLOROPLASTIC_MITOCHONDRIAL"/>
    <property type="match status" value="1"/>
</dbReference>
<proteinExistence type="predicted"/>
<evidence type="ECO:0000256" key="1">
    <source>
        <dbReference type="SAM" id="MobiDB-lite"/>
    </source>
</evidence>
<dbReference type="SUPFAM" id="SSF50249">
    <property type="entry name" value="Nucleic acid-binding proteins"/>
    <property type="match status" value="1"/>
</dbReference>
<sequence>MPRRRIRATDAAETPLRAALRALRTELGVPEDFPPDVLAEAERAAREPTPPDHGTRADATDIPFFTVDPPTSTDLDQAMHLSRRPHGYRVRYAIADVAAFVVPGGALDAEAHRRVTTLYFPDGKTPLHPPVLSEGAASLLPDGTRPAVLWTIDLDADGNPTATDVRRALVRSRAKLDYAGVQRQIDAGTAEEPLALLKDIGLLREQREVDRGGISLDVPEQEIIERPAPDGTHTHGGTYELVYRAPLPAEGWNAQISLLTGMAAAELMLTHGTGTGTGIGTGAGILRTLPAAPDGAVGRLRRTAHALRIDWPHHVSYARLIRSLDPHRPHHAAFLQECTTLLRGAGYTPFRDGAVPDLITHAAVAAPYTHCTAPLRRLVDRYASELSLAAAAGAAPPEWVLAALDELPARMAEGTRRAGQAERGCVDIVEAALLKDRVGELFDATVVDVQEREPTVGTVQLEVPAVVARVESGNGTTLPLGERLRVRLTQADPGTAKVLFAPA</sequence>
<keyword evidence="4" id="KW-1185">Reference proteome</keyword>
<dbReference type="Proteomes" id="UP000240429">
    <property type="component" value="Unassembled WGS sequence"/>
</dbReference>
<accession>A0A2P8Q548</accession>
<dbReference type="SMART" id="SM00955">
    <property type="entry name" value="RNB"/>
    <property type="match status" value="1"/>
</dbReference>
<feature type="compositionally biased region" description="Basic and acidic residues" evidence="1">
    <location>
        <begin position="43"/>
        <end position="59"/>
    </location>
</feature>
<feature type="domain" description="RNB" evidence="2">
    <location>
        <begin position="56"/>
        <end position="393"/>
    </location>
</feature>
<dbReference type="Pfam" id="PF18614">
    <property type="entry name" value="RNase_II_C_S1"/>
    <property type="match status" value="1"/>
</dbReference>
<dbReference type="GO" id="GO:0003723">
    <property type="term" value="F:RNA binding"/>
    <property type="evidence" value="ECO:0007669"/>
    <property type="project" value="InterPro"/>
</dbReference>
<name>A0A2P8Q548_9ACTN</name>
<dbReference type="GO" id="GO:0000175">
    <property type="term" value="F:3'-5'-RNA exonuclease activity"/>
    <property type="evidence" value="ECO:0007669"/>
    <property type="project" value="TreeGrafter"/>
</dbReference>
<evidence type="ECO:0000313" key="4">
    <source>
        <dbReference type="Proteomes" id="UP000240429"/>
    </source>
</evidence>
<dbReference type="Pfam" id="PF00773">
    <property type="entry name" value="RNB"/>
    <property type="match status" value="1"/>
</dbReference>
<evidence type="ECO:0000259" key="2">
    <source>
        <dbReference type="SMART" id="SM00955"/>
    </source>
</evidence>
<organism evidence="3 4">
    <name type="scientific">Streptomyces dioscori</name>
    <dbReference type="NCBI Taxonomy" id="2109333"/>
    <lineage>
        <taxon>Bacteria</taxon>
        <taxon>Bacillati</taxon>
        <taxon>Actinomycetota</taxon>
        <taxon>Actinomycetes</taxon>
        <taxon>Kitasatosporales</taxon>
        <taxon>Streptomycetaceae</taxon>
        <taxon>Streptomyces</taxon>
        <taxon>Streptomyces aurantiacus group</taxon>
    </lineage>
</organism>
<gene>
    <name evidence="3" type="ORF">C6Y14_21610</name>
</gene>
<dbReference type="PANTHER" id="PTHR23355">
    <property type="entry name" value="RIBONUCLEASE"/>
    <property type="match status" value="1"/>
</dbReference>
<comment type="caution">
    <text evidence="3">The sequence shown here is derived from an EMBL/GenBank/DDBJ whole genome shotgun (WGS) entry which is preliminary data.</text>
</comment>
<feature type="region of interest" description="Disordered" evidence="1">
    <location>
        <begin position="43"/>
        <end position="63"/>
    </location>
</feature>